<evidence type="ECO:0000313" key="4">
    <source>
        <dbReference type="Proteomes" id="UP000245609"/>
    </source>
</evidence>
<accession>A0A2T9Z409</accession>
<name>A0A2T9Z409_9FUNG</name>
<feature type="region of interest" description="Disordered" evidence="1">
    <location>
        <begin position="23"/>
        <end position="44"/>
    </location>
</feature>
<keyword evidence="4" id="KW-1185">Reference proteome</keyword>
<protein>
    <recommendedName>
        <fullName evidence="5">Carbohydrate-binding module family 19 domain-containing protein</fullName>
    </recommendedName>
</protein>
<feature type="chain" id="PRO_5015606736" description="Carbohydrate-binding module family 19 domain-containing protein" evidence="2">
    <location>
        <begin position="22"/>
        <end position="102"/>
    </location>
</feature>
<comment type="caution">
    <text evidence="3">The sequence shown here is derived from an EMBL/GenBank/DDBJ whole genome shotgun (WGS) entry which is preliminary data.</text>
</comment>
<dbReference type="EMBL" id="MBFS01002281">
    <property type="protein sequence ID" value="PVU99312.1"/>
    <property type="molecule type" value="Genomic_DNA"/>
</dbReference>
<evidence type="ECO:0000256" key="2">
    <source>
        <dbReference type="SAM" id="SignalP"/>
    </source>
</evidence>
<dbReference type="Proteomes" id="UP000245609">
    <property type="component" value="Unassembled WGS sequence"/>
</dbReference>
<feature type="signal peptide" evidence="2">
    <location>
        <begin position="1"/>
        <end position="21"/>
    </location>
</feature>
<reference evidence="3 4" key="1">
    <citation type="journal article" date="2018" name="MBio">
        <title>Comparative Genomics Reveals the Core Gene Toolbox for the Fungus-Insect Symbiosis.</title>
        <authorList>
            <person name="Wang Y."/>
            <person name="Stata M."/>
            <person name="Wang W."/>
            <person name="Stajich J.E."/>
            <person name="White M.M."/>
            <person name="Moncalvo J.M."/>
        </authorList>
    </citation>
    <scope>NUCLEOTIDE SEQUENCE [LARGE SCALE GENOMIC DNA]</scope>
    <source>
        <strain evidence="3 4">SC-DP-2</strain>
    </source>
</reference>
<sequence length="102" mass="11324">MNKTILFLAIQLLLLLSLVFGQNSSSKSPKKPSPTKGATKPSNTFTANVIGKKCKGREYFCSPKNERAYYRCYRGKYISGVCQKGRYCSISSKGGLSCKKRL</sequence>
<evidence type="ECO:0008006" key="5">
    <source>
        <dbReference type="Google" id="ProtNLM"/>
    </source>
</evidence>
<keyword evidence="2" id="KW-0732">Signal</keyword>
<dbReference type="AlphaFoldDB" id="A0A2T9Z409"/>
<proteinExistence type="predicted"/>
<evidence type="ECO:0000313" key="3">
    <source>
        <dbReference type="EMBL" id="PVU99312.1"/>
    </source>
</evidence>
<evidence type="ECO:0000256" key="1">
    <source>
        <dbReference type="SAM" id="MobiDB-lite"/>
    </source>
</evidence>
<gene>
    <name evidence="3" type="ORF">BB560_005526</name>
</gene>
<organism evidence="3 4">
    <name type="scientific">Smittium megazygosporum</name>
    <dbReference type="NCBI Taxonomy" id="133381"/>
    <lineage>
        <taxon>Eukaryota</taxon>
        <taxon>Fungi</taxon>
        <taxon>Fungi incertae sedis</taxon>
        <taxon>Zoopagomycota</taxon>
        <taxon>Kickxellomycotina</taxon>
        <taxon>Harpellomycetes</taxon>
        <taxon>Harpellales</taxon>
        <taxon>Legeriomycetaceae</taxon>
        <taxon>Smittium</taxon>
    </lineage>
</organism>